<reference evidence="2" key="1">
    <citation type="submission" date="2020-06" db="EMBL/GenBank/DDBJ databases">
        <authorList>
            <person name="Li T."/>
            <person name="Hu X."/>
            <person name="Zhang T."/>
            <person name="Song X."/>
            <person name="Zhang H."/>
            <person name="Dai N."/>
            <person name="Sheng W."/>
            <person name="Hou X."/>
            <person name="Wei L."/>
        </authorList>
    </citation>
    <scope>NUCLEOTIDE SEQUENCE</scope>
    <source>
        <strain evidence="2">KEN1</strain>
        <tissue evidence="2">Leaf</tissue>
    </source>
</reference>
<proteinExistence type="predicted"/>
<evidence type="ECO:0000313" key="2">
    <source>
        <dbReference type="EMBL" id="KAL0457048.1"/>
    </source>
</evidence>
<dbReference type="AlphaFoldDB" id="A0AAW2XSH9"/>
<dbReference type="EMBL" id="JACGWN010000003">
    <property type="protein sequence ID" value="KAL0457048.1"/>
    <property type="molecule type" value="Genomic_DNA"/>
</dbReference>
<feature type="region of interest" description="Disordered" evidence="1">
    <location>
        <begin position="1"/>
        <end position="23"/>
    </location>
</feature>
<reference evidence="2" key="2">
    <citation type="journal article" date="2024" name="Plant">
        <title>Genomic evolution and insights into agronomic trait innovations of Sesamum species.</title>
        <authorList>
            <person name="Miao H."/>
            <person name="Wang L."/>
            <person name="Qu L."/>
            <person name="Liu H."/>
            <person name="Sun Y."/>
            <person name="Le M."/>
            <person name="Wang Q."/>
            <person name="Wei S."/>
            <person name="Zheng Y."/>
            <person name="Lin W."/>
            <person name="Duan Y."/>
            <person name="Cao H."/>
            <person name="Xiong S."/>
            <person name="Wang X."/>
            <person name="Wei L."/>
            <person name="Li C."/>
            <person name="Ma Q."/>
            <person name="Ju M."/>
            <person name="Zhao R."/>
            <person name="Li G."/>
            <person name="Mu C."/>
            <person name="Tian Q."/>
            <person name="Mei H."/>
            <person name="Zhang T."/>
            <person name="Gao T."/>
            <person name="Zhang H."/>
        </authorList>
    </citation>
    <scope>NUCLEOTIDE SEQUENCE</scope>
    <source>
        <strain evidence="2">KEN1</strain>
    </source>
</reference>
<organism evidence="2">
    <name type="scientific">Sesamum latifolium</name>
    <dbReference type="NCBI Taxonomy" id="2727402"/>
    <lineage>
        <taxon>Eukaryota</taxon>
        <taxon>Viridiplantae</taxon>
        <taxon>Streptophyta</taxon>
        <taxon>Embryophyta</taxon>
        <taxon>Tracheophyta</taxon>
        <taxon>Spermatophyta</taxon>
        <taxon>Magnoliopsida</taxon>
        <taxon>eudicotyledons</taxon>
        <taxon>Gunneridae</taxon>
        <taxon>Pentapetalae</taxon>
        <taxon>asterids</taxon>
        <taxon>lamiids</taxon>
        <taxon>Lamiales</taxon>
        <taxon>Pedaliaceae</taxon>
        <taxon>Sesamum</taxon>
    </lineage>
</organism>
<evidence type="ECO:0000256" key="1">
    <source>
        <dbReference type="SAM" id="MobiDB-lite"/>
    </source>
</evidence>
<name>A0AAW2XSH9_9LAMI</name>
<protein>
    <submittedName>
        <fullName evidence="2">Uncharacterized protein</fullName>
    </submittedName>
</protein>
<accession>A0AAW2XSH9</accession>
<gene>
    <name evidence="2" type="ORF">Slati_1044000</name>
</gene>
<comment type="caution">
    <text evidence="2">The sequence shown here is derived from an EMBL/GenBank/DDBJ whole genome shotgun (WGS) entry which is preliminary data.</text>
</comment>
<sequence length="95" mass="11010">MDWGRTLKGSTPTEDQKPSGWPERLKLHGEDHLGMSLVLVLWMETIFWHGVGQSDWLWAPSKSLDSLMEPTQNLQEVRMKQNSGNELIVWWFLGC</sequence>